<keyword evidence="1" id="KW-0732">Signal</keyword>
<organism evidence="3 4">
    <name type="scientific">Actinokineospora fastidiosa</name>
    <dbReference type="NCBI Taxonomy" id="1816"/>
    <lineage>
        <taxon>Bacteria</taxon>
        <taxon>Bacillati</taxon>
        <taxon>Actinomycetota</taxon>
        <taxon>Actinomycetes</taxon>
        <taxon>Pseudonocardiales</taxon>
        <taxon>Pseudonocardiaceae</taxon>
        <taxon>Actinokineospora</taxon>
    </lineage>
</organism>
<keyword evidence="4" id="KW-1185">Reference proteome</keyword>
<dbReference type="Pfam" id="PF12740">
    <property type="entry name" value="PETase"/>
    <property type="match status" value="1"/>
</dbReference>
<dbReference type="RefSeq" id="WP_189211274.1">
    <property type="nucleotide sequence ID" value="NZ_BMRB01000002.1"/>
</dbReference>
<dbReference type="SUPFAM" id="SSF53474">
    <property type="entry name" value="alpha/beta-Hydrolases"/>
    <property type="match status" value="1"/>
</dbReference>
<dbReference type="InterPro" id="IPR029058">
    <property type="entry name" value="AB_hydrolase_fold"/>
</dbReference>
<reference evidence="3" key="1">
    <citation type="journal article" date="2014" name="Int. J. Syst. Evol. Microbiol.">
        <title>Complete genome sequence of Corynebacterium casei LMG S-19264T (=DSM 44701T), isolated from a smear-ripened cheese.</title>
        <authorList>
            <consortium name="US DOE Joint Genome Institute (JGI-PGF)"/>
            <person name="Walter F."/>
            <person name="Albersmeier A."/>
            <person name="Kalinowski J."/>
            <person name="Ruckert C."/>
        </authorList>
    </citation>
    <scope>NUCLEOTIDE SEQUENCE</scope>
    <source>
        <strain evidence="3">JCM 3276</strain>
    </source>
</reference>
<dbReference type="InterPro" id="IPR041127">
    <property type="entry name" value="PET_hydrolase/cutinase-like"/>
</dbReference>
<dbReference type="Gene3D" id="3.40.50.1820">
    <property type="entry name" value="alpha/beta hydrolase"/>
    <property type="match status" value="1"/>
</dbReference>
<feature type="domain" description="PET hydrolase/cutinase-like" evidence="2">
    <location>
        <begin position="49"/>
        <end position="264"/>
    </location>
</feature>
<feature type="chain" id="PRO_5037755124" description="PET hydrolase/cutinase-like domain-containing protein" evidence="1">
    <location>
        <begin position="37"/>
        <end position="287"/>
    </location>
</feature>
<name>A0A918LED6_9PSEU</name>
<evidence type="ECO:0000313" key="4">
    <source>
        <dbReference type="Proteomes" id="UP000660680"/>
    </source>
</evidence>
<reference evidence="3" key="2">
    <citation type="submission" date="2020-09" db="EMBL/GenBank/DDBJ databases">
        <authorList>
            <person name="Sun Q."/>
            <person name="Ohkuma M."/>
        </authorList>
    </citation>
    <scope>NUCLEOTIDE SEQUENCE</scope>
    <source>
        <strain evidence="3">JCM 3276</strain>
    </source>
</reference>
<dbReference type="EMBL" id="BMRB01000002">
    <property type="protein sequence ID" value="GGS35905.1"/>
    <property type="molecule type" value="Genomic_DNA"/>
</dbReference>
<sequence>MTSRSLRRGFGLSAIAVALVVAQAPGFTAVASPATAAAVERHYEQPGPHAVTKAPGGPAHTLYYPADIASSTVPHPVLVWGNGTNATVDQYDQFLRHIASWGIVVAAANTGRAGSGEEMLAGAHYLISENSRPGSVFHGKINPGRVGAAGHSQGGGGAIAAGADPLITVTAPVQPGPQGSVPMLQGPALFIAGQLDYIVPSFYVRGRYARAGHVPAVFAELRGSDHFFPGETRTRLIGVLTAWFRYWLADDTKAKTVFFGPEDQTELYLDTAAWSSVDRNTKATAIG</sequence>
<dbReference type="AlphaFoldDB" id="A0A918LED6"/>
<feature type="signal peptide" evidence="1">
    <location>
        <begin position="1"/>
        <end position="36"/>
    </location>
</feature>
<evidence type="ECO:0000313" key="3">
    <source>
        <dbReference type="EMBL" id="GGS35905.1"/>
    </source>
</evidence>
<gene>
    <name evidence="3" type="ORF">GCM10010171_33160</name>
</gene>
<comment type="caution">
    <text evidence="3">The sequence shown here is derived from an EMBL/GenBank/DDBJ whole genome shotgun (WGS) entry which is preliminary data.</text>
</comment>
<dbReference type="Proteomes" id="UP000660680">
    <property type="component" value="Unassembled WGS sequence"/>
</dbReference>
<accession>A0A918LED6</accession>
<evidence type="ECO:0000259" key="2">
    <source>
        <dbReference type="Pfam" id="PF12740"/>
    </source>
</evidence>
<evidence type="ECO:0000256" key="1">
    <source>
        <dbReference type="SAM" id="SignalP"/>
    </source>
</evidence>
<protein>
    <recommendedName>
        <fullName evidence="2">PET hydrolase/cutinase-like domain-containing protein</fullName>
    </recommendedName>
</protein>
<proteinExistence type="predicted"/>